<name>A0A2V5LWZ3_9MICC</name>
<organism evidence="1 2">
    <name type="scientific">Arthrobacter livingstonensis</name>
    <dbReference type="NCBI Taxonomy" id="670078"/>
    <lineage>
        <taxon>Bacteria</taxon>
        <taxon>Bacillati</taxon>
        <taxon>Actinomycetota</taxon>
        <taxon>Actinomycetes</taxon>
        <taxon>Micrococcales</taxon>
        <taxon>Micrococcaceae</taxon>
        <taxon>Arthrobacter</taxon>
    </lineage>
</organism>
<evidence type="ECO:0000313" key="1">
    <source>
        <dbReference type="EMBL" id="PYI68257.1"/>
    </source>
</evidence>
<dbReference type="Proteomes" id="UP000247832">
    <property type="component" value="Unassembled WGS sequence"/>
</dbReference>
<protein>
    <submittedName>
        <fullName evidence="1">Uncharacterized protein</fullName>
    </submittedName>
</protein>
<gene>
    <name evidence="1" type="ORF">CVV68_07740</name>
</gene>
<comment type="caution">
    <text evidence="1">The sequence shown here is derived from an EMBL/GenBank/DDBJ whole genome shotgun (WGS) entry which is preliminary data.</text>
</comment>
<keyword evidence="2" id="KW-1185">Reference proteome</keyword>
<dbReference type="RefSeq" id="WP_110500472.1">
    <property type="nucleotide sequence ID" value="NZ_QJVD01000006.1"/>
</dbReference>
<evidence type="ECO:0000313" key="2">
    <source>
        <dbReference type="Proteomes" id="UP000247832"/>
    </source>
</evidence>
<dbReference type="EMBL" id="QJVD01000006">
    <property type="protein sequence ID" value="PYI68257.1"/>
    <property type="molecule type" value="Genomic_DNA"/>
</dbReference>
<accession>A0A2V5LWZ3</accession>
<proteinExistence type="predicted"/>
<reference evidence="1 2" key="1">
    <citation type="submission" date="2018-05" db="EMBL/GenBank/DDBJ databases">
        <title>Genetic diversity of glacier-inhabiting Cryobacterium bacteria in China and description of Cryobacterium mengkeensis sp. nov. and Arthrobacter glacialis sp. nov.</title>
        <authorList>
            <person name="Liu Q."/>
            <person name="Xin Y.-H."/>
        </authorList>
    </citation>
    <scope>NUCLEOTIDE SEQUENCE [LARGE SCALE GENOMIC DNA]</scope>
    <source>
        <strain evidence="1 2">LI2</strain>
    </source>
</reference>
<dbReference type="OrthoDB" id="4734732at2"/>
<dbReference type="AlphaFoldDB" id="A0A2V5LWZ3"/>
<sequence>MEIHLWWLELDLPAKEWLRENLEAESVPGHVLSAVTAAGGEVVAGTLTRREWAFIETQSEFVD</sequence>